<gene>
    <name evidence="2" type="ORF">Vbra_20364</name>
</gene>
<dbReference type="AlphaFoldDB" id="A0A0G4EE51"/>
<dbReference type="InParanoid" id="A0A0G4EE51"/>
<reference evidence="2 3" key="1">
    <citation type="submission" date="2014-11" db="EMBL/GenBank/DDBJ databases">
        <authorList>
            <person name="Zhu J."/>
            <person name="Qi W."/>
            <person name="Song R."/>
        </authorList>
    </citation>
    <scope>NUCLEOTIDE SEQUENCE [LARGE SCALE GENOMIC DNA]</scope>
</reference>
<feature type="region of interest" description="Disordered" evidence="1">
    <location>
        <begin position="137"/>
        <end position="207"/>
    </location>
</feature>
<organism evidence="2 3">
    <name type="scientific">Vitrella brassicaformis (strain CCMP3155)</name>
    <dbReference type="NCBI Taxonomy" id="1169540"/>
    <lineage>
        <taxon>Eukaryota</taxon>
        <taxon>Sar</taxon>
        <taxon>Alveolata</taxon>
        <taxon>Colpodellida</taxon>
        <taxon>Vitrellaceae</taxon>
        <taxon>Vitrella</taxon>
    </lineage>
</organism>
<accession>A0A0G4EE51</accession>
<evidence type="ECO:0000313" key="2">
    <source>
        <dbReference type="EMBL" id="CEL94019.1"/>
    </source>
</evidence>
<protein>
    <submittedName>
        <fullName evidence="2">Uncharacterized protein</fullName>
    </submittedName>
</protein>
<evidence type="ECO:0000256" key="1">
    <source>
        <dbReference type="SAM" id="MobiDB-lite"/>
    </source>
</evidence>
<keyword evidence="3" id="KW-1185">Reference proteome</keyword>
<name>A0A0G4EE51_VITBC</name>
<evidence type="ECO:0000313" key="3">
    <source>
        <dbReference type="Proteomes" id="UP000041254"/>
    </source>
</evidence>
<proteinExistence type="predicted"/>
<sequence length="554" mass="59257">MASLVKNRLEWLLLESGATPISQLGPMWTRQFGLTPPSAEDFGSLLQSMAVDKGELLMVEDLGAGKKVVELVPEGFGIVPFNVGVELERIVGSEGGSMSLSSLRGRFSDKFDRTISSLIDESLPTYISRNCKHLRVSSDGEVHPVKPPMQPRNSNGNNKKKSTATNSANKKPGRKSTSSAPAQAGAASASTSASAAGPSRQQTHGPSLEPLDLAAVDTTHEQKGVVCGGGERGVGMGVGVCEGEGKGGMVRSSVVGGVVGVGAAKGGSAGGQQKGVGTGDSPQIGVLYPQTTDADRELALYKMHERLWSPSFEEAIRQKIERIVKSCLECFASLPVHIVDTLECGSFAKKTAIIGHDTHIRLVFITSEIMHPIHDVAKLLGPAAVQLMQSKELHADSVAVKSPYLQFTVEGCPVTACFWSCVMNYQDTLQGMFEAERALADFYRPGLLIAQAKLFVRQPDIVKSVVRCALGSSEWRGLSARLVETIAVHCYEQSGYQTLQQGVELIESFMNEMAVHKVIPASAMYTIEQIPPLMLAQRPLVTDLADPTLNLAKT</sequence>
<feature type="compositionally biased region" description="Polar residues" evidence="1">
    <location>
        <begin position="151"/>
        <end position="169"/>
    </location>
</feature>
<dbReference type="VEuPathDB" id="CryptoDB:Vbra_20364"/>
<dbReference type="Proteomes" id="UP000041254">
    <property type="component" value="Unassembled WGS sequence"/>
</dbReference>
<dbReference type="EMBL" id="CDMY01000201">
    <property type="protein sequence ID" value="CEL94019.1"/>
    <property type="molecule type" value="Genomic_DNA"/>
</dbReference>
<feature type="compositionally biased region" description="Low complexity" evidence="1">
    <location>
        <begin position="176"/>
        <end position="199"/>
    </location>
</feature>